<evidence type="ECO:0000256" key="5">
    <source>
        <dbReference type="ARBA" id="ARBA00022856"/>
    </source>
</evidence>
<name>A0ABS5HHE3_9BACT</name>
<dbReference type="InterPro" id="IPR005279">
    <property type="entry name" value="Dipep/tripep_permease"/>
</dbReference>
<evidence type="ECO:0000313" key="10">
    <source>
        <dbReference type="Proteomes" id="UP000682951"/>
    </source>
</evidence>
<organism evidence="9 10">
    <name type="scientific">Campylobacter anatolicus</name>
    <dbReference type="NCBI Taxonomy" id="2829105"/>
    <lineage>
        <taxon>Bacteria</taxon>
        <taxon>Pseudomonadati</taxon>
        <taxon>Campylobacterota</taxon>
        <taxon>Epsilonproteobacteria</taxon>
        <taxon>Campylobacterales</taxon>
        <taxon>Campylobacteraceae</taxon>
        <taxon>Campylobacter</taxon>
    </lineage>
</organism>
<feature type="transmembrane region" description="Helical" evidence="8">
    <location>
        <begin position="170"/>
        <end position="192"/>
    </location>
</feature>
<keyword evidence="10" id="KW-1185">Reference proteome</keyword>
<dbReference type="CDD" id="cd17346">
    <property type="entry name" value="MFS_DtpA_like"/>
    <property type="match status" value="1"/>
</dbReference>
<feature type="transmembrane region" description="Helical" evidence="8">
    <location>
        <begin position="239"/>
        <end position="258"/>
    </location>
</feature>
<evidence type="ECO:0000256" key="6">
    <source>
        <dbReference type="ARBA" id="ARBA00022989"/>
    </source>
</evidence>
<feature type="transmembrane region" description="Helical" evidence="8">
    <location>
        <begin position="496"/>
        <end position="515"/>
    </location>
</feature>
<evidence type="ECO:0000256" key="3">
    <source>
        <dbReference type="ARBA" id="ARBA00022475"/>
    </source>
</evidence>
<dbReference type="Pfam" id="PF00854">
    <property type="entry name" value="PTR2"/>
    <property type="match status" value="1"/>
</dbReference>
<dbReference type="EMBL" id="JAGSSW010000002">
    <property type="protein sequence ID" value="MBR8463532.1"/>
    <property type="molecule type" value="Genomic_DNA"/>
</dbReference>
<sequence>MKKVWVLFSTEMWEKFNFYGLRAIFSLFMVHFLGLSETDAAIYYGAFLALSYLTPIVGGALADRILSYNASIIIGAILLSMAQLVFFVAACGEGFERTLSLIAAVFMICGNGFFKPSIMALLSSSIDESSKFDAVFSTYYFFLNLGVLLGVFIVPFFADVVVDGVRDISAFKWGFLAAFFAMLIGLIIYLKFSERHLKVVREKSMSLTIDSRNLVICMGIFAVVFITLVYFASGNLIKTYLYPLIYAIGISLATYVLLDKNLSRAERGDVVTIFISAFFIIFFWATFEQAGSSLTFIANNQTDRNLLGFNVPAAMVQMFNPLFVLILSLPFAAFWSYLDRQKKSVSNLDKQAFGLVLMGLSYAIIAYGVSGLGTNLLSIKWLILLYFMQTCAEMLVSPIGFSLVGKLSPRRFLGLIFGIFYLANAAGYALSGTLAALMPPTADKFIKANELGINLNDILNGAITPNAEQIVLLNTYNLPLNYPQIFGYQIVSLYDFFMIFCVICSLGGVMLFGIARIKTA</sequence>
<keyword evidence="3" id="KW-1003">Cell membrane</keyword>
<evidence type="ECO:0000256" key="8">
    <source>
        <dbReference type="SAM" id="Phobius"/>
    </source>
</evidence>
<evidence type="ECO:0000313" key="9">
    <source>
        <dbReference type="EMBL" id="MBR8463532.1"/>
    </source>
</evidence>
<feature type="transmembrane region" description="Helical" evidence="8">
    <location>
        <begin position="381"/>
        <end position="405"/>
    </location>
</feature>
<feature type="transmembrane region" description="Helical" evidence="8">
    <location>
        <begin position="270"/>
        <end position="287"/>
    </location>
</feature>
<evidence type="ECO:0000256" key="7">
    <source>
        <dbReference type="ARBA" id="ARBA00023136"/>
    </source>
</evidence>
<feature type="transmembrane region" description="Helical" evidence="8">
    <location>
        <begin position="68"/>
        <end position="89"/>
    </location>
</feature>
<proteinExistence type="predicted"/>
<gene>
    <name evidence="9" type="ORF">KDD93_02970</name>
</gene>
<dbReference type="NCBIfam" id="TIGR00924">
    <property type="entry name" value="yjdL_sub1_fam"/>
    <property type="match status" value="1"/>
</dbReference>
<evidence type="ECO:0000256" key="2">
    <source>
        <dbReference type="ARBA" id="ARBA00022448"/>
    </source>
</evidence>
<feature type="transmembrane region" description="Helical" evidence="8">
    <location>
        <begin position="412"/>
        <end position="430"/>
    </location>
</feature>
<accession>A0ABS5HHE3</accession>
<feature type="transmembrane region" description="Helical" evidence="8">
    <location>
        <begin position="213"/>
        <end position="233"/>
    </location>
</feature>
<dbReference type="InterPro" id="IPR000109">
    <property type="entry name" value="POT_fam"/>
</dbReference>
<dbReference type="PANTHER" id="PTHR23517:SF15">
    <property type="entry name" value="PROTON-DEPENDENT OLIGOPEPTIDE FAMILY TRANSPORT PROTEIN"/>
    <property type="match status" value="1"/>
</dbReference>
<reference evidence="9 10" key="1">
    <citation type="submission" date="2021-04" db="EMBL/GenBank/DDBJ databases">
        <title>Molecular and phenotypic characterization and identification of bacterial isolates recovered from the Anatolian ground squirrels (Spermophilus xanthoprymnus) and which have the potential to form a new species in the Campylobacter genus.</title>
        <authorList>
            <person name="Aydin F."/>
            <person name="Abay S."/>
            <person name="Kayman T."/>
            <person name="Karakaya E."/>
            <person name="Mustak H.K."/>
            <person name="Mustak I.B."/>
            <person name="Bilgin N."/>
            <person name="Duzler A."/>
            <person name="Sahin O."/>
            <person name="Guran O."/>
            <person name="Saticioglu I.B."/>
        </authorList>
    </citation>
    <scope>NUCLEOTIDE SEQUENCE [LARGE SCALE GENOMIC DNA]</scope>
    <source>
        <strain evidence="10">faydin-G24</strain>
    </source>
</reference>
<feature type="transmembrane region" description="Helical" evidence="8">
    <location>
        <begin position="101"/>
        <end position="122"/>
    </location>
</feature>
<dbReference type="PANTHER" id="PTHR23517">
    <property type="entry name" value="RESISTANCE PROTEIN MDTM, PUTATIVE-RELATED-RELATED"/>
    <property type="match status" value="1"/>
</dbReference>
<evidence type="ECO:0000256" key="4">
    <source>
        <dbReference type="ARBA" id="ARBA00022692"/>
    </source>
</evidence>
<keyword evidence="5" id="KW-0571">Peptide transport</keyword>
<comment type="caution">
    <text evidence="9">The sequence shown here is derived from an EMBL/GenBank/DDBJ whole genome shotgun (WGS) entry which is preliminary data.</text>
</comment>
<dbReference type="Gene3D" id="1.20.1250.20">
    <property type="entry name" value="MFS general substrate transporter like domains"/>
    <property type="match status" value="1"/>
</dbReference>
<keyword evidence="6 8" id="KW-1133">Transmembrane helix</keyword>
<keyword evidence="7 8" id="KW-0472">Membrane</keyword>
<dbReference type="RefSeq" id="WP_212141669.1">
    <property type="nucleotide sequence ID" value="NZ_JAGSSW010000002.1"/>
</dbReference>
<dbReference type="Proteomes" id="UP000682951">
    <property type="component" value="Unassembled WGS sequence"/>
</dbReference>
<keyword evidence="4 8" id="KW-0812">Transmembrane</keyword>
<evidence type="ECO:0000256" key="1">
    <source>
        <dbReference type="ARBA" id="ARBA00004651"/>
    </source>
</evidence>
<feature type="transmembrane region" description="Helical" evidence="8">
    <location>
        <begin position="134"/>
        <end position="158"/>
    </location>
</feature>
<feature type="transmembrane region" description="Helical" evidence="8">
    <location>
        <begin position="41"/>
        <end position="61"/>
    </location>
</feature>
<dbReference type="InterPro" id="IPR050171">
    <property type="entry name" value="MFS_Transporters"/>
</dbReference>
<dbReference type="SUPFAM" id="SSF103473">
    <property type="entry name" value="MFS general substrate transporter"/>
    <property type="match status" value="1"/>
</dbReference>
<feature type="transmembrane region" description="Helical" evidence="8">
    <location>
        <begin position="350"/>
        <end position="369"/>
    </location>
</feature>
<feature type="transmembrane region" description="Helical" evidence="8">
    <location>
        <begin position="16"/>
        <end position="35"/>
    </location>
</feature>
<feature type="transmembrane region" description="Helical" evidence="8">
    <location>
        <begin position="318"/>
        <end position="338"/>
    </location>
</feature>
<keyword evidence="2" id="KW-0813">Transport</keyword>
<protein>
    <submittedName>
        <fullName evidence="9">Peptide MFS transporter</fullName>
    </submittedName>
</protein>
<comment type="subcellular location">
    <subcellularLocation>
        <location evidence="1">Cell membrane</location>
        <topology evidence="1">Multi-pass membrane protein</topology>
    </subcellularLocation>
</comment>
<keyword evidence="5" id="KW-0653">Protein transport</keyword>
<dbReference type="InterPro" id="IPR036259">
    <property type="entry name" value="MFS_trans_sf"/>
</dbReference>